<dbReference type="EMBL" id="JAKKDV010000001">
    <property type="protein sequence ID" value="MCF7559679.1"/>
    <property type="molecule type" value="Genomic_DNA"/>
</dbReference>
<keyword evidence="1" id="KW-0472">Membrane</keyword>
<evidence type="ECO:0000256" key="1">
    <source>
        <dbReference type="SAM" id="Phobius"/>
    </source>
</evidence>
<keyword evidence="1" id="KW-0812">Transmembrane</keyword>
<feature type="transmembrane region" description="Helical" evidence="1">
    <location>
        <begin position="84"/>
        <end position="105"/>
    </location>
</feature>
<accession>A0ABS9IG16</accession>
<sequence>MIKKVLIGIIGYILGMSFGFYSEGFFRELIQDIMRFTTSDKIQFVGKNISIFSDRTFEYILGFALMTLLLANIGLKTKQIFKNIILCLLIFGISIFLISAINANLKVVQCTACENGIVKIHWNNINFGLTIGLSSILSIVPSIIILVNKIKASVKQRL</sequence>
<proteinExistence type="predicted"/>
<evidence type="ECO:0000313" key="3">
    <source>
        <dbReference type="Proteomes" id="UP001200022"/>
    </source>
</evidence>
<dbReference type="RefSeq" id="WP_237230346.1">
    <property type="nucleotide sequence ID" value="NZ_JAKKDV010000001.1"/>
</dbReference>
<name>A0ABS9IG16_9FLAO</name>
<feature type="transmembrane region" description="Helical" evidence="1">
    <location>
        <begin position="125"/>
        <end position="147"/>
    </location>
</feature>
<protein>
    <submittedName>
        <fullName evidence="2">Uncharacterized protein</fullName>
    </submittedName>
</protein>
<feature type="transmembrane region" description="Helical" evidence="1">
    <location>
        <begin position="5"/>
        <end position="22"/>
    </location>
</feature>
<gene>
    <name evidence="2" type="ORF">L3X39_03445</name>
</gene>
<evidence type="ECO:0000313" key="2">
    <source>
        <dbReference type="EMBL" id="MCF7559679.1"/>
    </source>
</evidence>
<dbReference type="Proteomes" id="UP001200022">
    <property type="component" value="Unassembled WGS sequence"/>
</dbReference>
<organism evidence="2 3">
    <name type="scientific">Flaviramulus multivorans</name>
    <dbReference type="NCBI Taxonomy" id="1304750"/>
    <lineage>
        <taxon>Bacteria</taxon>
        <taxon>Pseudomonadati</taxon>
        <taxon>Bacteroidota</taxon>
        <taxon>Flavobacteriia</taxon>
        <taxon>Flavobacteriales</taxon>
        <taxon>Flavobacteriaceae</taxon>
        <taxon>Flaviramulus</taxon>
    </lineage>
</organism>
<feature type="transmembrane region" description="Helical" evidence="1">
    <location>
        <begin position="57"/>
        <end position="75"/>
    </location>
</feature>
<keyword evidence="1" id="KW-1133">Transmembrane helix</keyword>
<keyword evidence="3" id="KW-1185">Reference proteome</keyword>
<reference evidence="2 3" key="1">
    <citation type="submission" date="2022-01" db="EMBL/GenBank/DDBJ databases">
        <title>Draft genome sequence of Sabulilitoribacter multivorans KCTC 32326.</title>
        <authorList>
            <person name="Oh J.-S."/>
        </authorList>
    </citation>
    <scope>NUCLEOTIDE SEQUENCE [LARGE SCALE GENOMIC DNA]</scope>
    <source>
        <strain evidence="2 3">M-M16</strain>
    </source>
</reference>
<comment type="caution">
    <text evidence="2">The sequence shown here is derived from an EMBL/GenBank/DDBJ whole genome shotgun (WGS) entry which is preliminary data.</text>
</comment>